<keyword evidence="1" id="KW-1133">Transmembrane helix</keyword>
<evidence type="ECO:0000256" key="1">
    <source>
        <dbReference type="SAM" id="Phobius"/>
    </source>
</evidence>
<organism evidence="2 3">
    <name type="scientific">Bimuria novae-zelandiae CBS 107.79</name>
    <dbReference type="NCBI Taxonomy" id="1447943"/>
    <lineage>
        <taxon>Eukaryota</taxon>
        <taxon>Fungi</taxon>
        <taxon>Dikarya</taxon>
        <taxon>Ascomycota</taxon>
        <taxon>Pezizomycotina</taxon>
        <taxon>Dothideomycetes</taxon>
        <taxon>Pleosporomycetidae</taxon>
        <taxon>Pleosporales</taxon>
        <taxon>Massarineae</taxon>
        <taxon>Didymosphaeriaceae</taxon>
        <taxon>Bimuria</taxon>
    </lineage>
</organism>
<reference evidence="2" key="1">
    <citation type="journal article" date="2020" name="Stud. Mycol.">
        <title>101 Dothideomycetes genomes: a test case for predicting lifestyles and emergence of pathogens.</title>
        <authorList>
            <person name="Haridas S."/>
            <person name="Albert R."/>
            <person name="Binder M."/>
            <person name="Bloem J."/>
            <person name="Labutti K."/>
            <person name="Salamov A."/>
            <person name="Andreopoulos B."/>
            <person name="Baker S."/>
            <person name="Barry K."/>
            <person name="Bills G."/>
            <person name="Bluhm B."/>
            <person name="Cannon C."/>
            <person name="Castanera R."/>
            <person name="Culley D."/>
            <person name="Daum C."/>
            <person name="Ezra D."/>
            <person name="Gonzalez J."/>
            <person name="Henrissat B."/>
            <person name="Kuo A."/>
            <person name="Liang C."/>
            <person name="Lipzen A."/>
            <person name="Lutzoni F."/>
            <person name="Magnuson J."/>
            <person name="Mondo S."/>
            <person name="Nolan M."/>
            <person name="Ohm R."/>
            <person name="Pangilinan J."/>
            <person name="Park H.-J."/>
            <person name="Ramirez L."/>
            <person name="Alfaro M."/>
            <person name="Sun H."/>
            <person name="Tritt A."/>
            <person name="Yoshinaga Y."/>
            <person name="Zwiers L.-H."/>
            <person name="Turgeon B."/>
            <person name="Goodwin S."/>
            <person name="Spatafora J."/>
            <person name="Crous P."/>
            <person name="Grigoriev I."/>
        </authorList>
    </citation>
    <scope>NUCLEOTIDE SEQUENCE</scope>
    <source>
        <strain evidence="2">CBS 107.79</strain>
    </source>
</reference>
<dbReference type="AlphaFoldDB" id="A0A6A5VBT4"/>
<name>A0A6A5VBT4_9PLEO</name>
<feature type="transmembrane region" description="Helical" evidence="1">
    <location>
        <begin position="281"/>
        <end position="301"/>
    </location>
</feature>
<accession>A0A6A5VBT4</accession>
<evidence type="ECO:0000313" key="2">
    <source>
        <dbReference type="EMBL" id="KAF1973452.1"/>
    </source>
</evidence>
<dbReference type="PANTHER" id="PTHR37490:SF1">
    <property type="entry name" value="GLYCOSYLTRANSFERASE 2-LIKE DOMAIN-CONTAINING PROTEIN"/>
    <property type="match status" value="1"/>
</dbReference>
<keyword evidence="1" id="KW-0812">Transmembrane</keyword>
<keyword evidence="3" id="KW-1185">Reference proteome</keyword>
<dbReference type="PANTHER" id="PTHR37490">
    <property type="entry name" value="EXPRESSED PROTEIN"/>
    <property type="match status" value="1"/>
</dbReference>
<proteinExistence type="predicted"/>
<sequence length="584" mass="65456">MILGLQAILHFQNLPTLVMLTATSYCVETAILTLCGHSSQSRLEIGRLVIATLCCAGILLGEYRLLPQVLETAIPAVLLTGAARAFWSIIYDTSAHTTIIARHVDALLCVVGSLLTSACIFFRRGNDETVERLNSALEFRYLPLLALNLFATAIAIRTGKSVLVPIDNGKNGEGRDEVDENTSDIITLFAITGIAGTLSASKLRRSYTSWPQYIFFAFVMVLWSSRGLTVRQGRSCMAMYNAIPNDIALHSVDSEATIVSVLSERSDNTCVSAVQASRKSIFFRILLFAIALPTWLAYLTLNFSEQVHENTTEAHPILDLNYTPQTDVEFVISMYKEPINQVAHLISTLKKMPNMPDPQIHIYIKDIDTNLEEIQQGTGAHKVTPLPNIGREGETYLKHILGSWDTLAKQTVFLQADVHNPREFYPRIRDYFVPDRTGMLSLGWSGQVCNCENCGDRFNMWDNTHLFPEISNRINNATKCDKVLLSYKGQFIASAKRIRGVDKSVYQDLHKAFVDRDSWAHQEEYLQGRRDSMDAPVFGYTMERMWNLLFQCNSMDVAWKCPTLLSGNRIGGSVEDCQCLDPVL</sequence>
<gene>
    <name evidence="2" type="ORF">BU23DRAFT_130917</name>
</gene>
<dbReference type="Proteomes" id="UP000800036">
    <property type="component" value="Unassembled WGS sequence"/>
</dbReference>
<keyword evidence="1" id="KW-0472">Membrane</keyword>
<evidence type="ECO:0000313" key="3">
    <source>
        <dbReference type="Proteomes" id="UP000800036"/>
    </source>
</evidence>
<protein>
    <submittedName>
        <fullName evidence="2">Uncharacterized protein</fullName>
    </submittedName>
</protein>
<dbReference type="OrthoDB" id="28755at2759"/>
<dbReference type="EMBL" id="ML976680">
    <property type="protein sequence ID" value="KAF1973452.1"/>
    <property type="molecule type" value="Genomic_DNA"/>
</dbReference>
<feature type="transmembrane region" description="Helical" evidence="1">
    <location>
        <begin position="210"/>
        <end position="229"/>
    </location>
</feature>